<gene>
    <name evidence="1" type="ORF">E5357_17490</name>
</gene>
<sequence length="63" mass="7470">MEDYRILYYEVYEFPQCPTDSGRYYGKTPVLEQAETVIRNAKENGKLLFMKAVCSDGKKRFMF</sequence>
<evidence type="ECO:0000313" key="1">
    <source>
        <dbReference type="EMBL" id="TGX95881.1"/>
    </source>
</evidence>
<comment type="caution">
    <text evidence="1">The sequence shown here is derived from an EMBL/GenBank/DDBJ whole genome shotgun (WGS) entry which is preliminary data.</text>
</comment>
<name>A0AC61QUI2_9FIRM</name>
<organism evidence="1 2">
    <name type="scientific">Hominisplanchenecus murintestinalis</name>
    <dbReference type="NCBI Taxonomy" id="2941517"/>
    <lineage>
        <taxon>Bacteria</taxon>
        <taxon>Bacillati</taxon>
        <taxon>Bacillota</taxon>
        <taxon>Clostridia</taxon>
        <taxon>Lachnospirales</taxon>
        <taxon>Lachnospiraceae</taxon>
        <taxon>Hominisplanchenecus</taxon>
    </lineage>
</organism>
<proteinExistence type="predicted"/>
<reference evidence="1" key="1">
    <citation type="submission" date="2019-04" db="EMBL/GenBank/DDBJ databases">
        <title>Microbes associate with the intestines of laboratory mice.</title>
        <authorList>
            <person name="Navarre W."/>
            <person name="Wong E."/>
            <person name="Huang K."/>
            <person name="Tropini C."/>
            <person name="Ng K."/>
            <person name="Yu B."/>
        </authorList>
    </citation>
    <scope>NUCLEOTIDE SEQUENCE</scope>
    <source>
        <strain evidence="1">NM72_1-8</strain>
    </source>
</reference>
<dbReference type="Proteomes" id="UP000307720">
    <property type="component" value="Unassembled WGS sequence"/>
</dbReference>
<evidence type="ECO:0000313" key="2">
    <source>
        <dbReference type="Proteomes" id="UP000307720"/>
    </source>
</evidence>
<keyword evidence="2" id="KW-1185">Reference proteome</keyword>
<dbReference type="EMBL" id="SRZB01000097">
    <property type="protein sequence ID" value="TGX95881.1"/>
    <property type="molecule type" value="Genomic_DNA"/>
</dbReference>
<accession>A0AC61QUI2</accession>
<protein>
    <submittedName>
        <fullName evidence="1">Uncharacterized protein</fullName>
    </submittedName>
</protein>